<dbReference type="EMBL" id="LOMY01000002">
    <property type="protein sequence ID" value="OCQ54777.1"/>
    <property type="molecule type" value="Genomic_DNA"/>
</dbReference>
<evidence type="ECO:0000313" key="1">
    <source>
        <dbReference type="EMBL" id="OCQ54777.1"/>
    </source>
</evidence>
<accession>A0A1C0UA10</accession>
<gene>
    <name evidence="1" type="ORF">Ppb6_00002</name>
</gene>
<comment type="caution">
    <text evidence="1">The sequence shown here is derived from an EMBL/GenBank/DDBJ whole genome shotgun (WGS) entry which is preliminary data.</text>
</comment>
<dbReference type="AlphaFoldDB" id="A0A1C0UA10"/>
<organism evidence="1 2">
    <name type="scientific">Photorhabdus australis subsp. thailandensis</name>
    <dbReference type="NCBI Taxonomy" id="2805096"/>
    <lineage>
        <taxon>Bacteria</taxon>
        <taxon>Pseudomonadati</taxon>
        <taxon>Pseudomonadota</taxon>
        <taxon>Gammaproteobacteria</taxon>
        <taxon>Enterobacterales</taxon>
        <taxon>Morganellaceae</taxon>
        <taxon>Photorhabdus</taxon>
    </lineage>
</organism>
<keyword evidence="2" id="KW-1185">Reference proteome</keyword>
<evidence type="ECO:0000313" key="2">
    <source>
        <dbReference type="Proteomes" id="UP000093476"/>
    </source>
</evidence>
<sequence>MFRGTRPQALGDFPAIDFLYLPVVVEYRYHERAAKVFMTGLPHQAHRLQPGPDSGAGFQLFLRQAVSQGSVGKAELKTGD</sequence>
<dbReference type="Proteomes" id="UP000093476">
    <property type="component" value="Unassembled WGS sequence"/>
</dbReference>
<proteinExistence type="predicted"/>
<name>A0A1C0UA10_9GAMM</name>
<reference evidence="1 2" key="1">
    <citation type="submission" date="2015-12" db="EMBL/GenBank/DDBJ databases">
        <title>Genome comparisons provide insights into the role of secondary metabolites in the pathogenic phase of the Photorhabdus life cycle.</title>
        <authorList>
            <person name="Tobias N.J."/>
            <person name="Mishra B."/>
            <person name="Gupta D.K."/>
            <person name="Thines M."/>
            <person name="Stinear T.P."/>
            <person name="Bode H.B."/>
        </authorList>
    </citation>
    <scope>NUCLEOTIDE SEQUENCE [LARGE SCALE GENOMIC DNA]</scope>
    <source>
        <strain evidence="1 2">PB68.1</strain>
    </source>
</reference>
<protein>
    <submittedName>
        <fullName evidence="1">Uncharacterized protein</fullName>
    </submittedName>
</protein>